<dbReference type="Pfam" id="PF13673">
    <property type="entry name" value="Acetyltransf_10"/>
    <property type="match status" value="1"/>
</dbReference>
<dbReference type="SUPFAM" id="SSF55729">
    <property type="entry name" value="Acyl-CoA N-acyltransferases (Nat)"/>
    <property type="match status" value="1"/>
</dbReference>
<dbReference type="AlphaFoldDB" id="A0A6J3M3C9"/>
<accession>A0A6J3M3C9</accession>
<feature type="domain" description="N-acetyltransferase" evidence="1">
    <location>
        <begin position="16"/>
        <end position="154"/>
    </location>
</feature>
<dbReference type="Gene3D" id="3.40.630.30">
    <property type="match status" value="1"/>
</dbReference>
<reference evidence="3" key="2">
    <citation type="submission" date="2020-04" db="EMBL/GenBank/DDBJ databases">
        <authorList>
            <consortium name="NCBI Genome Project"/>
        </authorList>
    </citation>
    <scope>NUCLEOTIDE SEQUENCE</scope>
    <source>
        <strain evidence="3">CBS 342.82</strain>
    </source>
</reference>
<dbReference type="InterPro" id="IPR041496">
    <property type="entry name" value="YitH/HolE_GNAT"/>
</dbReference>
<dbReference type="Proteomes" id="UP000504637">
    <property type="component" value="Unplaced"/>
</dbReference>
<dbReference type="GO" id="GO:0016747">
    <property type="term" value="F:acyltransferase activity, transferring groups other than amino-acyl groups"/>
    <property type="evidence" value="ECO:0007669"/>
    <property type="project" value="InterPro"/>
</dbReference>
<dbReference type="InterPro" id="IPR052729">
    <property type="entry name" value="Acyl/Acetyltrans_Enzymes"/>
</dbReference>
<dbReference type="CDD" id="cd04301">
    <property type="entry name" value="NAT_SF"/>
    <property type="match status" value="1"/>
</dbReference>
<evidence type="ECO:0000259" key="1">
    <source>
        <dbReference type="PROSITE" id="PS51186"/>
    </source>
</evidence>
<evidence type="ECO:0000313" key="3">
    <source>
        <dbReference type="RefSeq" id="XP_033458468.1"/>
    </source>
</evidence>
<keyword evidence="2" id="KW-1185">Reference proteome</keyword>
<reference evidence="3" key="1">
    <citation type="submission" date="2020-01" db="EMBL/GenBank/DDBJ databases">
        <authorList>
            <consortium name="DOE Joint Genome Institute"/>
            <person name="Haridas S."/>
            <person name="Albert R."/>
            <person name="Binder M."/>
            <person name="Bloem J."/>
            <person name="Labutti K."/>
            <person name="Salamov A."/>
            <person name="Andreopoulos B."/>
            <person name="Baker S.E."/>
            <person name="Barry K."/>
            <person name="Bills G."/>
            <person name="Bluhm B.H."/>
            <person name="Cannon C."/>
            <person name="Castanera R."/>
            <person name="Culley D.E."/>
            <person name="Daum C."/>
            <person name="Ezra D."/>
            <person name="Gonzalez J.B."/>
            <person name="Henrissat B."/>
            <person name="Kuo A."/>
            <person name="Liang C."/>
            <person name="Lipzen A."/>
            <person name="Lutzoni F."/>
            <person name="Magnuson J."/>
            <person name="Mondo S."/>
            <person name="Nolan M."/>
            <person name="Ohm R."/>
            <person name="Pangilinan J."/>
            <person name="Park H.-J."/>
            <person name="Ramirez L."/>
            <person name="Alfaro M."/>
            <person name="Sun H."/>
            <person name="Tritt A."/>
            <person name="Yoshinaga Y."/>
            <person name="Zwiers L.-H."/>
            <person name="Turgeon B.G."/>
            <person name="Goodwin S.B."/>
            <person name="Spatafora J.W."/>
            <person name="Crous P.W."/>
            <person name="Grigoriev I.V."/>
        </authorList>
    </citation>
    <scope>NUCLEOTIDE SEQUENCE</scope>
    <source>
        <strain evidence="3">CBS 342.82</strain>
    </source>
</reference>
<dbReference type="Gene3D" id="3.40.630.90">
    <property type="match status" value="1"/>
</dbReference>
<dbReference type="PANTHER" id="PTHR47237">
    <property type="entry name" value="SLL0310 PROTEIN"/>
    <property type="match status" value="1"/>
</dbReference>
<dbReference type="OrthoDB" id="5771378at2759"/>
<organism evidence="3">
    <name type="scientific">Dissoconium aciculare CBS 342.82</name>
    <dbReference type="NCBI Taxonomy" id="1314786"/>
    <lineage>
        <taxon>Eukaryota</taxon>
        <taxon>Fungi</taxon>
        <taxon>Dikarya</taxon>
        <taxon>Ascomycota</taxon>
        <taxon>Pezizomycotina</taxon>
        <taxon>Dothideomycetes</taxon>
        <taxon>Dothideomycetidae</taxon>
        <taxon>Mycosphaerellales</taxon>
        <taxon>Dissoconiaceae</taxon>
        <taxon>Dissoconium</taxon>
    </lineage>
</organism>
<dbReference type="GeneID" id="54362918"/>
<dbReference type="Pfam" id="PF18014">
    <property type="entry name" value="Acetyltransf_18"/>
    <property type="match status" value="1"/>
</dbReference>
<sequence>MALPAPPKVFWEDEEYAVRPARDNDECRAEWWAYMQILGWNRGYHDLDTYLNPSLGRSCGMIVLEQKSTGNLIGQVAAIINENSTGWVSMFIVKAEFRGKGLGRHLFDAVLKDFERAGTEIVGLDAVEEQVGTYERRGFVVAGGPIQLMIRDLHQKTPAVGAPEPQGTLIDLRDVPRELLAASDKEYTGFERPDVWSDANLFNRPDISGHAIVTKSPPQTVSDIIAWVLVRRSSEGFHIGPLYAKNVHSAESALQAAVANAQVKTITEIPLPNEEMNDWSEEKVIEKATWTAEVSTWNPEALAVFERQGWRILEHQYLRMWRHNKATPEHDEGGLGRTGIYGIMDAAIG</sequence>
<evidence type="ECO:0000313" key="2">
    <source>
        <dbReference type="Proteomes" id="UP000504637"/>
    </source>
</evidence>
<reference evidence="3" key="3">
    <citation type="submission" date="2025-08" db="UniProtKB">
        <authorList>
            <consortium name="RefSeq"/>
        </authorList>
    </citation>
    <scope>IDENTIFICATION</scope>
    <source>
        <strain evidence="3">CBS 342.82</strain>
    </source>
</reference>
<dbReference type="PROSITE" id="PS51186">
    <property type="entry name" value="GNAT"/>
    <property type="match status" value="1"/>
</dbReference>
<gene>
    <name evidence="3" type="ORF">K489DRAFT_381424</name>
</gene>
<dbReference type="RefSeq" id="XP_033458468.1">
    <property type="nucleotide sequence ID" value="XM_033605118.1"/>
</dbReference>
<proteinExistence type="predicted"/>
<dbReference type="PANTHER" id="PTHR47237:SF1">
    <property type="entry name" value="SLL0310 PROTEIN"/>
    <property type="match status" value="1"/>
</dbReference>
<protein>
    <recommendedName>
        <fullName evidence="1">N-acetyltransferase domain-containing protein</fullName>
    </recommendedName>
</protein>
<dbReference type="InterPro" id="IPR016181">
    <property type="entry name" value="Acyl_CoA_acyltransferase"/>
</dbReference>
<name>A0A6J3M3C9_9PEZI</name>
<dbReference type="InterPro" id="IPR000182">
    <property type="entry name" value="GNAT_dom"/>
</dbReference>